<dbReference type="SUPFAM" id="SSF81799">
    <property type="entry name" value="Putative methyltransferase TM0872, insert domain"/>
    <property type="match status" value="1"/>
</dbReference>
<keyword evidence="5 6" id="KW-0949">S-adenosyl-L-methionine</keyword>
<feature type="binding site" evidence="6">
    <location>
        <position position="106"/>
    </location>
    <ligand>
        <name>S-adenosyl-L-methionine</name>
        <dbReference type="ChEBI" id="CHEBI:59789"/>
    </ligand>
</feature>
<dbReference type="InterPro" id="IPR029063">
    <property type="entry name" value="SAM-dependent_MTases_sf"/>
</dbReference>
<feature type="binding site" evidence="6">
    <location>
        <position position="56"/>
    </location>
    <ligand>
        <name>S-adenosyl-L-methionine</name>
        <dbReference type="ChEBI" id="CHEBI:59789"/>
    </ligand>
</feature>
<evidence type="ECO:0000256" key="4">
    <source>
        <dbReference type="ARBA" id="ARBA00022679"/>
    </source>
</evidence>
<dbReference type="PANTHER" id="PTHR11265:SF0">
    <property type="entry name" value="12S RRNA N4-METHYLCYTIDINE METHYLTRANSFERASE"/>
    <property type="match status" value="1"/>
</dbReference>
<reference evidence="7" key="2">
    <citation type="submission" date="2020-09" db="EMBL/GenBank/DDBJ databases">
        <authorList>
            <person name="Sun Q."/>
            <person name="Ohkuma M."/>
        </authorList>
    </citation>
    <scope>NUCLEOTIDE SEQUENCE</scope>
    <source>
        <strain evidence="7">JCM 12862</strain>
    </source>
</reference>
<dbReference type="EMBL" id="BMNR01000003">
    <property type="protein sequence ID" value="GGK20893.1"/>
    <property type="molecule type" value="Genomic_DNA"/>
</dbReference>
<evidence type="ECO:0000256" key="2">
    <source>
        <dbReference type="ARBA" id="ARBA00022552"/>
    </source>
</evidence>
<dbReference type="AlphaFoldDB" id="A0A8J3BM19"/>
<keyword evidence="8" id="KW-1185">Reference proteome</keyword>
<proteinExistence type="inferred from homology"/>
<name>A0A8J3BM19_9FLAO</name>
<keyword evidence="2 6" id="KW-0698">rRNA processing</keyword>
<comment type="caution">
    <text evidence="7">The sequence shown here is derived from an EMBL/GenBank/DDBJ whole genome shotgun (WGS) entry which is preliminary data.</text>
</comment>
<comment type="similarity">
    <text evidence="1 6">Belongs to the methyltransferase superfamily. RsmH family.</text>
</comment>
<sequence length="302" mass="34709">MMMTMEYHNPVLLKETVKGLNIKEDGVYVDVTFGGGGHSKEILKHLGDTGKLFAFDQDQDALENTIDDGRFTLINENFRHIKRFLRFYGVKEVDGILADFGVSSHQFDVAERGFSTRFEADLDMRMNQKNQLSAYHVVNDYDEEQLKNVFSQYGELRAASAMAKVILENRKENPIKTSEQLKNVLKKFLPPRHENKVLAQIYQAIRIEVNQEIEALKEFLQQTPELLKKGGRLSVISYHSLEDRLVKRFIRNGLFEGEPERDVYGNFEVPLKKVNGLIVPSQDEINSNSRARSAKLRIAEKL</sequence>
<evidence type="ECO:0000256" key="3">
    <source>
        <dbReference type="ARBA" id="ARBA00022603"/>
    </source>
</evidence>
<comment type="catalytic activity">
    <reaction evidence="6">
        <text>cytidine(1402) in 16S rRNA + S-adenosyl-L-methionine = N(4)-methylcytidine(1402) in 16S rRNA + S-adenosyl-L-homocysteine + H(+)</text>
        <dbReference type="Rhea" id="RHEA:42928"/>
        <dbReference type="Rhea" id="RHEA-COMP:10286"/>
        <dbReference type="Rhea" id="RHEA-COMP:10287"/>
        <dbReference type="ChEBI" id="CHEBI:15378"/>
        <dbReference type="ChEBI" id="CHEBI:57856"/>
        <dbReference type="ChEBI" id="CHEBI:59789"/>
        <dbReference type="ChEBI" id="CHEBI:74506"/>
        <dbReference type="ChEBI" id="CHEBI:82748"/>
        <dbReference type="EC" id="2.1.1.199"/>
    </reaction>
</comment>
<dbReference type="PIRSF" id="PIRSF004486">
    <property type="entry name" value="MraW"/>
    <property type="match status" value="1"/>
</dbReference>
<comment type="function">
    <text evidence="6">Specifically methylates the N4 position of cytidine in position 1402 (C1402) of 16S rRNA.</text>
</comment>
<dbReference type="GO" id="GO:0070475">
    <property type="term" value="P:rRNA base methylation"/>
    <property type="evidence" value="ECO:0007669"/>
    <property type="project" value="UniProtKB-UniRule"/>
</dbReference>
<keyword evidence="3 6" id="KW-0489">Methyltransferase</keyword>
<dbReference type="HAMAP" id="MF_01007">
    <property type="entry name" value="16SrRNA_methyltr_H"/>
    <property type="match status" value="1"/>
</dbReference>
<feature type="binding site" evidence="6">
    <location>
        <begin position="36"/>
        <end position="38"/>
    </location>
    <ligand>
        <name>S-adenosyl-L-methionine</name>
        <dbReference type="ChEBI" id="CHEBI:59789"/>
    </ligand>
</feature>
<dbReference type="Proteomes" id="UP000612329">
    <property type="component" value="Unassembled WGS sequence"/>
</dbReference>
<keyword evidence="4 6" id="KW-0808">Transferase</keyword>
<reference evidence="7" key="1">
    <citation type="journal article" date="2014" name="Int. J. Syst. Evol. Microbiol.">
        <title>Complete genome sequence of Corynebacterium casei LMG S-19264T (=DSM 44701T), isolated from a smear-ripened cheese.</title>
        <authorList>
            <consortium name="US DOE Joint Genome Institute (JGI-PGF)"/>
            <person name="Walter F."/>
            <person name="Albersmeier A."/>
            <person name="Kalinowski J."/>
            <person name="Ruckert C."/>
        </authorList>
    </citation>
    <scope>NUCLEOTIDE SEQUENCE</scope>
    <source>
        <strain evidence="7">JCM 12862</strain>
    </source>
</reference>
<keyword evidence="6" id="KW-0963">Cytoplasm</keyword>
<protein>
    <recommendedName>
        <fullName evidence="6">Ribosomal RNA small subunit methyltransferase H</fullName>
        <ecNumber evidence="6">2.1.1.199</ecNumber>
    </recommendedName>
    <alternativeName>
        <fullName evidence="6">16S rRNA m(4)C1402 methyltransferase</fullName>
    </alternativeName>
    <alternativeName>
        <fullName evidence="6">rRNA (cytosine-N(4)-)-methyltransferase RsmH</fullName>
    </alternativeName>
</protein>
<dbReference type="Gene3D" id="1.10.150.170">
    <property type="entry name" value="Putative methyltransferase TM0872, insert domain"/>
    <property type="match status" value="1"/>
</dbReference>
<dbReference type="Pfam" id="PF01795">
    <property type="entry name" value="Methyltransf_5"/>
    <property type="match status" value="1"/>
</dbReference>
<evidence type="ECO:0000256" key="5">
    <source>
        <dbReference type="ARBA" id="ARBA00022691"/>
    </source>
</evidence>
<evidence type="ECO:0000256" key="1">
    <source>
        <dbReference type="ARBA" id="ARBA00010396"/>
    </source>
</evidence>
<evidence type="ECO:0000256" key="6">
    <source>
        <dbReference type="HAMAP-Rule" id="MF_01007"/>
    </source>
</evidence>
<evidence type="ECO:0000313" key="8">
    <source>
        <dbReference type="Proteomes" id="UP000612329"/>
    </source>
</evidence>
<dbReference type="SUPFAM" id="SSF53335">
    <property type="entry name" value="S-adenosyl-L-methionine-dependent methyltransferases"/>
    <property type="match status" value="1"/>
</dbReference>
<dbReference type="InterPro" id="IPR023397">
    <property type="entry name" value="SAM-dep_MeTrfase_MraW_recog"/>
</dbReference>
<dbReference type="GO" id="GO:0005737">
    <property type="term" value="C:cytoplasm"/>
    <property type="evidence" value="ECO:0007669"/>
    <property type="project" value="UniProtKB-SubCell"/>
</dbReference>
<dbReference type="InterPro" id="IPR002903">
    <property type="entry name" value="RsmH"/>
</dbReference>
<evidence type="ECO:0000313" key="7">
    <source>
        <dbReference type="EMBL" id="GGK20893.1"/>
    </source>
</evidence>
<feature type="binding site" evidence="6">
    <location>
        <position position="78"/>
    </location>
    <ligand>
        <name>S-adenosyl-L-methionine</name>
        <dbReference type="ChEBI" id="CHEBI:59789"/>
    </ligand>
</feature>
<organism evidence="7 8">
    <name type="scientific">Yeosuana aromativorans</name>
    <dbReference type="NCBI Taxonomy" id="288019"/>
    <lineage>
        <taxon>Bacteria</taxon>
        <taxon>Pseudomonadati</taxon>
        <taxon>Bacteroidota</taxon>
        <taxon>Flavobacteriia</taxon>
        <taxon>Flavobacteriales</taxon>
        <taxon>Flavobacteriaceae</taxon>
        <taxon>Yeosuana</taxon>
    </lineage>
</organism>
<comment type="subcellular location">
    <subcellularLocation>
        <location evidence="6">Cytoplasm</location>
    </subcellularLocation>
</comment>
<dbReference type="PANTHER" id="PTHR11265">
    <property type="entry name" value="S-ADENOSYL-METHYLTRANSFERASE MRAW"/>
    <property type="match status" value="1"/>
</dbReference>
<accession>A0A8J3BM19</accession>
<dbReference type="NCBIfam" id="TIGR00006">
    <property type="entry name" value="16S rRNA (cytosine(1402)-N(4))-methyltransferase RsmH"/>
    <property type="match status" value="1"/>
</dbReference>
<dbReference type="EC" id="2.1.1.199" evidence="6"/>
<dbReference type="GO" id="GO:0071424">
    <property type="term" value="F:rRNA (cytosine-N4-)-methyltransferase activity"/>
    <property type="evidence" value="ECO:0007669"/>
    <property type="project" value="UniProtKB-UniRule"/>
</dbReference>
<gene>
    <name evidence="6 7" type="primary">rsmH</name>
    <name evidence="7" type="ORF">GCM10007962_13760</name>
</gene>
<feature type="binding site" evidence="6">
    <location>
        <position position="99"/>
    </location>
    <ligand>
        <name>S-adenosyl-L-methionine</name>
        <dbReference type="ChEBI" id="CHEBI:59789"/>
    </ligand>
</feature>
<dbReference type="Gene3D" id="3.40.50.150">
    <property type="entry name" value="Vaccinia Virus protein VP39"/>
    <property type="match status" value="1"/>
</dbReference>